<dbReference type="Proteomes" id="UP001066276">
    <property type="component" value="Chromosome 11"/>
</dbReference>
<dbReference type="AlphaFoldDB" id="A0AAV7LCQ7"/>
<reference evidence="2" key="1">
    <citation type="journal article" date="2022" name="bioRxiv">
        <title>Sequencing and chromosome-scale assembly of the giantPleurodeles waltlgenome.</title>
        <authorList>
            <person name="Brown T."/>
            <person name="Elewa A."/>
            <person name="Iarovenko S."/>
            <person name="Subramanian E."/>
            <person name="Araus A.J."/>
            <person name="Petzold A."/>
            <person name="Susuki M."/>
            <person name="Suzuki K.-i.T."/>
            <person name="Hayashi T."/>
            <person name="Toyoda A."/>
            <person name="Oliveira C."/>
            <person name="Osipova E."/>
            <person name="Leigh N.D."/>
            <person name="Simon A."/>
            <person name="Yun M.H."/>
        </authorList>
    </citation>
    <scope>NUCLEOTIDE SEQUENCE</scope>
    <source>
        <strain evidence="2">20211129_DDA</strain>
        <tissue evidence="2">Liver</tissue>
    </source>
</reference>
<accession>A0AAV7LCQ7</accession>
<evidence type="ECO:0000256" key="1">
    <source>
        <dbReference type="SAM" id="MobiDB-lite"/>
    </source>
</evidence>
<protein>
    <submittedName>
        <fullName evidence="2">Uncharacterized protein</fullName>
    </submittedName>
</protein>
<evidence type="ECO:0000313" key="2">
    <source>
        <dbReference type="EMBL" id="KAJ1089367.1"/>
    </source>
</evidence>
<feature type="region of interest" description="Disordered" evidence="1">
    <location>
        <begin position="77"/>
        <end position="151"/>
    </location>
</feature>
<proteinExistence type="predicted"/>
<organism evidence="2 3">
    <name type="scientific">Pleurodeles waltl</name>
    <name type="common">Iberian ribbed newt</name>
    <dbReference type="NCBI Taxonomy" id="8319"/>
    <lineage>
        <taxon>Eukaryota</taxon>
        <taxon>Metazoa</taxon>
        <taxon>Chordata</taxon>
        <taxon>Craniata</taxon>
        <taxon>Vertebrata</taxon>
        <taxon>Euteleostomi</taxon>
        <taxon>Amphibia</taxon>
        <taxon>Batrachia</taxon>
        <taxon>Caudata</taxon>
        <taxon>Salamandroidea</taxon>
        <taxon>Salamandridae</taxon>
        <taxon>Pleurodelinae</taxon>
        <taxon>Pleurodeles</taxon>
    </lineage>
</organism>
<evidence type="ECO:0000313" key="3">
    <source>
        <dbReference type="Proteomes" id="UP001066276"/>
    </source>
</evidence>
<gene>
    <name evidence="2" type="ORF">NDU88_002518</name>
</gene>
<dbReference type="EMBL" id="JANPWB010000015">
    <property type="protein sequence ID" value="KAJ1089367.1"/>
    <property type="molecule type" value="Genomic_DNA"/>
</dbReference>
<name>A0AAV7LCQ7_PLEWA</name>
<comment type="caution">
    <text evidence="2">The sequence shown here is derived from an EMBL/GenBank/DDBJ whole genome shotgun (WGS) entry which is preliminary data.</text>
</comment>
<sequence length="151" mass="15566">MAVALSQSIPFGASDGPPGLCCLPGEKRKKFPDPSARAPRRLVCACGSCRGASARCGTARGFKVVKSGALLTTGHILVRPEADQDQRPSGGAPLPSRDEGAGEEGPLRPLVQKHPATARALEPGCERAPRHAARGGLGRCRANTPPQAPCS</sequence>
<keyword evidence="3" id="KW-1185">Reference proteome</keyword>